<reference evidence="2 3" key="1">
    <citation type="submission" date="2016-05" db="EMBL/GenBank/DDBJ databases">
        <title>Genome sequencing reveals origins of a unique bacterial endosymbiosis in the earliest lineages of terrestrial Fungi.</title>
        <authorList>
            <consortium name="DOE Joint Genome Institute"/>
            <person name="Uehling J."/>
            <person name="Gryganskyi A."/>
            <person name="Hameed K."/>
            <person name="Tschaplinski T."/>
            <person name="Misztal P."/>
            <person name="Wu S."/>
            <person name="Desiro A."/>
            <person name="Vande Pol N."/>
            <person name="Du Z.-Y."/>
            <person name="Zienkiewicz A."/>
            <person name="Zienkiewicz K."/>
            <person name="Morin E."/>
            <person name="Tisserant E."/>
            <person name="Splivallo R."/>
            <person name="Hainaut M."/>
            <person name="Henrissat B."/>
            <person name="Ohm R."/>
            <person name="Kuo A."/>
            <person name="Yan J."/>
            <person name="Lipzen A."/>
            <person name="Nolan M."/>
            <person name="Labutti K."/>
            <person name="Barry K."/>
            <person name="Goldstein A."/>
            <person name="Labbe J."/>
            <person name="Schadt C."/>
            <person name="Tuskan G."/>
            <person name="Grigoriev I."/>
            <person name="Martin F."/>
            <person name="Vilgalys R."/>
            <person name="Bonito G."/>
        </authorList>
    </citation>
    <scope>NUCLEOTIDE SEQUENCE [LARGE SCALE GENOMIC DNA]</scope>
    <source>
        <strain evidence="2 3">AG-77</strain>
    </source>
</reference>
<evidence type="ECO:0000313" key="2">
    <source>
        <dbReference type="EMBL" id="OAQ28589.1"/>
    </source>
</evidence>
<feature type="signal peptide" evidence="1">
    <location>
        <begin position="1"/>
        <end position="23"/>
    </location>
</feature>
<feature type="chain" id="PRO_5008276323" description="Secreted protein" evidence="1">
    <location>
        <begin position="24"/>
        <end position="91"/>
    </location>
</feature>
<evidence type="ECO:0008006" key="4">
    <source>
        <dbReference type="Google" id="ProtNLM"/>
    </source>
</evidence>
<keyword evidence="1" id="KW-0732">Signal</keyword>
<dbReference type="Proteomes" id="UP000078512">
    <property type="component" value="Unassembled WGS sequence"/>
</dbReference>
<evidence type="ECO:0000313" key="3">
    <source>
        <dbReference type="Proteomes" id="UP000078512"/>
    </source>
</evidence>
<name>A0A197JWD3_9FUNG</name>
<dbReference type="AlphaFoldDB" id="A0A197JWD3"/>
<protein>
    <recommendedName>
        <fullName evidence="4">Secreted protein</fullName>
    </recommendedName>
</protein>
<dbReference type="EMBL" id="KV442047">
    <property type="protein sequence ID" value="OAQ28589.1"/>
    <property type="molecule type" value="Genomic_DNA"/>
</dbReference>
<accession>A0A197JWD3</accession>
<sequence>MFAVTRTFSIAFLALAFFCTMQAANVIQYCQCQFIQGISDNTFMSTNAYCPQWIGRLDTANNRCASNNVNTGAAFNECFKYYKFGPKCWDA</sequence>
<keyword evidence="3" id="KW-1185">Reference proteome</keyword>
<proteinExistence type="predicted"/>
<organism evidence="2 3">
    <name type="scientific">Linnemannia elongata AG-77</name>
    <dbReference type="NCBI Taxonomy" id="1314771"/>
    <lineage>
        <taxon>Eukaryota</taxon>
        <taxon>Fungi</taxon>
        <taxon>Fungi incertae sedis</taxon>
        <taxon>Mucoromycota</taxon>
        <taxon>Mortierellomycotina</taxon>
        <taxon>Mortierellomycetes</taxon>
        <taxon>Mortierellales</taxon>
        <taxon>Mortierellaceae</taxon>
        <taxon>Linnemannia</taxon>
    </lineage>
</organism>
<evidence type="ECO:0000256" key="1">
    <source>
        <dbReference type="SAM" id="SignalP"/>
    </source>
</evidence>
<gene>
    <name evidence="2" type="ORF">K457DRAFT_20141</name>
</gene>